<feature type="transmembrane region" description="Helical" evidence="6">
    <location>
        <begin position="297"/>
        <end position="314"/>
    </location>
</feature>
<feature type="transmembrane region" description="Helical" evidence="6">
    <location>
        <begin position="391"/>
        <end position="409"/>
    </location>
</feature>
<sequence length="417" mass="47510">MNLLKTSILSFISVLVKMLALLGINKIIAIYAGPTGYASFGQFQNLMQMFNLIGSGGINNGVIKLTAEHNGKSEIQYQVWKTAFILSLVCTLFTSIVIISLRDFLSLYFFSTNSFEIIFVILSFSLFFLILNNFLLSILNGNGEIKKYTLANILGSILSVLFTLFLTFQYKLTGALIALCTYQSVSFIVTFILFIKTKYFSRKIFSAQFNPSHAKILLKFSLMTLVSAICTPLTLILIRNIINHELSWADAGYWEAAYRLSSVYTMIFSSILVVYFLPKFSFLQSKKEIIKEVKSGYILLTPFLIFSAVILYSTKEIIISILFSNEFSSVSEILKYQIIGDFIKIYGVLLSYLLISKSMTFEYITSEILFSFSFLIFSFILIKYMQLEGVTLAYLISYSIYLAINLFFIKKRISYKL</sequence>
<feature type="transmembrane region" description="Helical" evidence="6">
    <location>
        <begin position="258"/>
        <end position="277"/>
    </location>
</feature>
<keyword evidence="4 6" id="KW-1133">Transmembrane helix</keyword>
<dbReference type="InterPro" id="IPR044550">
    <property type="entry name" value="WzxE"/>
</dbReference>
<evidence type="ECO:0000256" key="3">
    <source>
        <dbReference type="ARBA" id="ARBA00022692"/>
    </source>
</evidence>
<keyword evidence="3 6" id="KW-0812">Transmembrane</keyword>
<name>A0A346CLF5_PROST</name>
<evidence type="ECO:0000256" key="2">
    <source>
        <dbReference type="ARBA" id="ARBA00022475"/>
    </source>
</evidence>
<proteinExistence type="predicted"/>
<dbReference type="AlphaFoldDB" id="A0A346CLF5"/>
<dbReference type="CDD" id="cd13125">
    <property type="entry name" value="MATE_like_10"/>
    <property type="match status" value="1"/>
</dbReference>
<dbReference type="GO" id="GO:0009246">
    <property type="term" value="P:enterobacterial common antigen biosynthetic process"/>
    <property type="evidence" value="ECO:0007669"/>
    <property type="project" value="InterPro"/>
</dbReference>
<dbReference type="GO" id="GO:0005886">
    <property type="term" value="C:plasma membrane"/>
    <property type="evidence" value="ECO:0007669"/>
    <property type="project" value="UniProtKB-SubCell"/>
</dbReference>
<feature type="transmembrane region" description="Helical" evidence="6">
    <location>
        <begin position="117"/>
        <end position="136"/>
    </location>
</feature>
<evidence type="ECO:0000256" key="1">
    <source>
        <dbReference type="ARBA" id="ARBA00004651"/>
    </source>
</evidence>
<feature type="transmembrane region" description="Helical" evidence="6">
    <location>
        <begin position="148"/>
        <end position="168"/>
    </location>
</feature>
<dbReference type="InterPro" id="IPR050833">
    <property type="entry name" value="Poly_Biosynth_Transport"/>
</dbReference>
<feature type="transmembrane region" description="Helical" evidence="6">
    <location>
        <begin position="174"/>
        <end position="195"/>
    </location>
</feature>
<dbReference type="PANTHER" id="PTHR30250:SF30">
    <property type="entry name" value="LIPID III FLIPPASE"/>
    <property type="match status" value="1"/>
</dbReference>
<dbReference type="EMBL" id="MH444266">
    <property type="protein sequence ID" value="AXL96429.1"/>
    <property type="molecule type" value="Genomic_DNA"/>
</dbReference>
<feature type="transmembrane region" description="Helical" evidence="6">
    <location>
        <begin position="82"/>
        <end position="105"/>
    </location>
</feature>
<dbReference type="Pfam" id="PF13440">
    <property type="entry name" value="Polysacc_synt_3"/>
    <property type="match status" value="1"/>
</dbReference>
<keyword evidence="2" id="KW-1003">Cell membrane</keyword>
<reference evidence="7" key="1">
    <citation type="submission" date="2018-06" db="EMBL/GenBank/DDBJ databases">
        <title>Development of a Molecular Serotyping Scheme and a Multiplexed Luminex-Based Array for Providencia.</title>
        <authorList>
            <person name="Du Y."/>
            <person name="Liu B."/>
        </authorList>
    </citation>
    <scope>NUCLEOTIDE SEQUENCE</scope>
</reference>
<keyword evidence="5 6" id="KW-0472">Membrane</keyword>
<evidence type="ECO:0000313" key="7">
    <source>
        <dbReference type="EMBL" id="AXL96429.1"/>
    </source>
</evidence>
<evidence type="ECO:0000256" key="5">
    <source>
        <dbReference type="ARBA" id="ARBA00023136"/>
    </source>
</evidence>
<evidence type="ECO:0000256" key="6">
    <source>
        <dbReference type="SAM" id="Phobius"/>
    </source>
</evidence>
<protein>
    <submittedName>
        <fullName evidence="7">Polysaccharide biosynthesis protein</fullName>
    </submittedName>
</protein>
<organism evidence="7">
    <name type="scientific">Providencia stuartii</name>
    <dbReference type="NCBI Taxonomy" id="588"/>
    <lineage>
        <taxon>Bacteria</taxon>
        <taxon>Pseudomonadati</taxon>
        <taxon>Pseudomonadota</taxon>
        <taxon>Gammaproteobacteria</taxon>
        <taxon>Enterobacterales</taxon>
        <taxon>Morganellaceae</taxon>
        <taxon>Providencia</taxon>
    </lineage>
</organism>
<accession>A0A346CLF5</accession>
<comment type="subcellular location">
    <subcellularLocation>
        <location evidence="1">Cell membrane</location>
        <topology evidence="1">Multi-pass membrane protein</topology>
    </subcellularLocation>
</comment>
<dbReference type="PANTHER" id="PTHR30250">
    <property type="entry name" value="PST FAMILY PREDICTED COLANIC ACID TRANSPORTER"/>
    <property type="match status" value="1"/>
</dbReference>
<feature type="transmembrane region" description="Helical" evidence="6">
    <location>
        <begin position="334"/>
        <end position="355"/>
    </location>
</feature>
<gene>
    <name evidence="7" type="primary">wzx</name>
</gene>
<feature type="transmembrane region" description="Helical" evidence="6">
    <location>
        <begin position="367"/>
        <end position="385"/>
    </location>
</feature>
<feature type="transmembrane region" description="Helical" evidence="6">
    <location>
        <begin position="6"/>
        <end position="24"/>
    </location>
</feature>
<feature type="transmembrane region" description="Helical" evidence="6">
    <location>
        <begin position="216"/>
        <end position="238"/>
    </location>
</feature>
<evidence type="ECO:0000256" key="4">
    <source>
        <dbReference type="ARBA" id="ARBA00022989"/>
    </source>
</evidence>